<dbReference type="Pfam" id="PF00059">
    <property type="entry name" value="Lectin_C"/>
    <property type="match status" value="1"/>
</dbReference>
<organism evidence="6 7">
    <name type="scientific">Ramazzottius varieornatus</name>
    <name type="common">Water bear</name>
    <name type="synonym">Tardigrade</name>
    <dbReference type="NCBI Taxonomy" id="947166"/>
    <lineage>
        <taxon>Eukaryota</taxon>
        <taxon>Metazoa</taxon>
        <taxon>Ecdysozoa</taxon>
        <taxon>Tardigrada</taxon>
        <taxon>Eutardigrada</taxon>
        <taxon>Parachela</taxon>
        <taxon>Hypsibioidea</taxon>
        <taxon>Ramazzottiidae</taxon>
        <taxon>Ramazzottius</taxon>
    </lineage>
</organism>
<keyword evidence="3" id="KW-0677">Repeat</keyword>
<gene>
    <name evidence="6" type="primary">RvY_12268</name>
    <name evidence="6" type="synonym">RvY_12268.1</name>
    <name evidence="6" type="ORF">RvY_12268-1</name>
</gene>
<evidence type="ECO:0000259" key="5">
    <source>
        <dbReference type="PROSITE" id="PS50041"/>
    </source>
</evidence>
<evidence type="ECO:0000256" key="3">
    <source>
        <dbReference type="ARBA" id="ARBA00022737"/>
    </source>
</evidence>
<dbReference type="InterPro" id="IPR016187">
    <property type="entry name" value="CTDL_fold"/>
</dbReference>
<accession>A0A1D1VIX0</accession>
<dbReference type="InterPro" id="IPR003591">
    <property type="entry name" value="Leu-rich_rpt_typical-subtyp"/>
</dbReference>
<evidence type="ECO:0000256" key="1">
    <source>
        <dbReference type="ARBA" id="ARBA00022614"/>
    </source>
</evidence>
<dbReference type="Proteomes" id="UP000186922">
    <property type="component" value="Unassembled WGS sequence"/>
</dbReference>
<comment type="caution">
    <text evidence="6">The sequence shown here is derived from an EMBL/GenBank/DDBJ whole genome shotgun (WGS) entry which is preliminary data.</text>
</comment>
<dbReference type="PROSITE" id="PS50041">
    <property type="entry name" value="C_TYPE_LECTIN_2"/>
    <property type="match status" value="1"/>
</dbReference>
<evidence type="ECO:0000313" key="6">
    <source>
        <dbReference type="EMBL" id="GAV01577.1"/>
    </source>
</evidence>
<dbReference type="InterPro" id="IPR050328">
    <property type="entry name" value="Dev_Immune_Receptor"/>
</dbReference>
<feature type="domain" description="C-type lectin" evidence="5">
    <location>
        <begin position="413"/>
        <end position="528"/>
    </location>
</feature>
<keyword evidence="1" id="KW-0433">Leucine-rich repeat</keyword>
<evidence type="ECO:0000313" key="7">
    <source>
        <dbReference type="Proteomes" id="UP000186922"/>
    </source>
</evidence>
<dbReference type="Pfam" id="PF13855">
    <property type="entry name" value="LRR_8"/>
    <property type="match status" value="2"/>
</dbReference>
<dbReference type="SMART" id="SM00369">
    <property type="entry name" value="LRR_TYP"/>
    <property type="match status" value="6"/>
</dbReference>
<feature type="chain" id="PRO_5008898469" description="C-type lectin domain-containing protein" evidence="4">
    <location>
        <begin position="19"/>
        <end position="574"/>
    </location>
</feature>
<evidence type="ECO:0000256" key="2">
    <source>
        <dbReference type="ARBA" id="ARBA00022729"/>
    </source>
</evidence>
<dbReference type="PROSITE" id="PS51450">
    <property type="entry name" value="LRR"/>
    <property type="match status" value="1"/>
</dbReference>
<dbReference type="InterPro" id="IPR032675">
    <property type="entry name" value="LRR_dom_sf"/>
</dbReference>
<proteinExistence type="predicted"/>
<dbReference type="PANTHER" id="PTHR24373:SF275">
    <property type="entry name" value="TIR DOMAIN-CONTAINING PROTEIN"/>
    <property type="match status" value="1"/>
</dbReference>
<dbReference type="InterPro" id="IPR016186">
    <property type="entry name" value="C-type_lectin-like/link_sf"/>
</dbReference>
<dbReference type="SMART" id="SM00034">
    <property type="entry name" value="CLECT"/>
    <property type="match status" value="1"/>
</dbReference>
<dbReference type="InterPro" id="IPR001304">
    <property type="entry name" value="C-type_lectin-like"/>
</dbReference>
<dbReference type="Gene3D" id="3.10.100.10">
    <property type="entry name" value="Mannose-Binding Protein A, subunit A"/>
    <property type="match status" value="1"/>
</dbReference>
<dbReference type="SUPFAM" id="SSF56436">
    <property type="entry name" value="C-type lectin-like"/>
    <property type="match status" value="1"/>
</dbReference>
<protein>
    <recommendedName>
        <fullName evidence="5">C-type lectin domain-containing protein</fullName>
    </recommendedName>
</protein>
<sequence>MNKIQVCVFANILIAVFGADIVWNPPCPTSCTCDFERGQKRAECEFESSSFRVNMTDVDSDVLLLDILPLSRGEVDAYGPSLPDLFGQFPKLLRLSVRNNGITNIPVGTATNLTRLHYLDLSGNNIRDFIDLHLEILDDIVSLQLSGNLLDNIDGNDLKPLRNLTTLGVSGNHISRIDASAFDGLVYLSFLNLQDNNLEELAPSIFDNIPRLNFLNLKHNEFREIPRGIQKLQLLGIVFLNQNFIRTVPVELVRIWNSSPAIEAIGLDKNPLLCNFALAPFVRWAKTPSGFSVLCQVPKLTTANATENSTGCPVCIAPETMNGRDISTLTIRELSSSQANMTVLADNATLTPPAGTDFGYALLITLDFPRAPTDFSPKRNASGPFALTTLENDTMAKLSEFMPSAIVHCGTFKCYFFSVKGVREWRTAAYYCQAIGLDLVEIGNATEQNEIFQFVRKTQAKLRRANQTALARAGWIGVHYDKAAKFFVAASTGKPVAYQNWGPDQPSNPEGEECVEMWDTGYWNDIRCVMPIPNNFICQSSLAFGLELRQKNIQNDRLTSRDTLVNGGQASSVY</sequence>
<dbReference type="InterPro" id="IPR001611">
    <property type="entry name" value="Leu-rich_rpt"/>
</dbReference>
<dbReference type="OrthoDB" id="10050871at2759"/>
<dbReference type="PANTHER" id="PTHR24373">
    <property type="entry name" value="SLIT RELATED LEUCINE-RICH REPEAT NEURONAL PROTEIN"/>
    <property type="match status" value="1"/>
</dbReference>
<evidence type="ECO:0000256" key="4">
    <source>
        <dbReference type="SAM" id="SignalP"/>
    </source>
</evidence>
<dbReference type="STRING" id="947166.A0A1D1VIX0"/>
<name>A0A1D1VIX0_RAMVA</name>
<keyword evidence="2 4" id="KW-0732">Signal</keyword>
<keyword evidence="7" id="KW-1185">Reference proteome</keyword>
<dbReference type="EMBL" id="BDGG01000007">
    <property type="protein sequence ID" value="GAV01577.1"/>
    <property type="molecule type" value="Genomic_DNA"/>
</dbReference>
<dbReference type="Gene3D" id="3.80.10.10">
    <property type="entry name" value="Ribonuclease Inhibitor"/>
    <property type="match status" value="1"/>
</dbReference>
<dbReference type="CDD" id="cd00037">
    <property type="entry name" value="CLECT"/>
    <property type="match status" value="1"/>
</dbReference>
<dbReference type="SUPFAM" id="SSF52058">
    <property type="entry name" value="L domain-like"/>
    <property type="match status" value="1"/>
</dbReference>
<feature type="signal peptide" evidence="4">
    <location>
        <begin position="1"/>
        <end position="18"/>
    </location>
</feature>
<reference evidence="6 7" key="1">
    <citation type="journal article" date="2016" name="Nat. Commun.">
        <title>Extremotolerant tardigrade genome and improved radiotolerance of human cultured cells by tardigrade-unique protein.</title>
        <authorList>
            <person name="Hashimoto T."/>
            <person name="Horikawa D.D."/>
            <person name="Saito Y."/>
            <person name="Kuwahara H."/>
            <person name="Kozuka-Hata H."/>
            <person name="Shin-I T."/>
            <person name="Minakuchi Y."/>
            <person name="Ohishi K."/>
            <person name="Motoyama A."/>
            <person name="Aizu T."/>
            <person name="Enomoto A."/>
            <person name="Kondo K."/>
            <person name="Tanaka S."/>
            <person name="Hara Y."/>
            <person name="Koshikawa S."/>
            <person name="Sagara H."/>
            <person name="Miura T."/>
            <person name="Yokobori S."/>
            <person name="Miyagawa K."/>
            <person name="Suzuki Y."/>
            <person name="Kubo T."/>
            <person name="Oyama M."/>
            <person name="Kohara Y."/>
            <person name="Fujiyama A."/>
            <person name="Arakawa K."/>
            <person name="Katayama T."/>
            <person name="Toyoda A."/>
            <person name="Kunieda T."/>
        </authorList>
    </citation>
    <scope>NUCLEOTIDE SEQUENCE [LARGE SCALE GENOMIC DNA]</scope>
    <source>
        <strain evidence="6 7">YOKOZUNA-1</strain>
    </source>
</reference>
<dbReference type="AlphaFoldDB" id="A0A1D1VIX0"/>